<accession>A0A2P2Q6D9</accession>
<proteinExistence type="predicted"/>
<organism evidence="1">
    <name type="scientific">Rhizophora mucronata</name>
    <name type="common">Asiatic mangrove</name>
    <dbReference type="NCBI Taxonomy" id="61149"/>
    <lineage>
        <taxon>Eukaryota</taxon>
        <taxon>Viridiplantae</taxon>
        <taxon>Streptophyta</taxon>
        <taxon>Embryophyta</taxon>
        <taxon>Tracheophyta</taxon>
        <taxon>Spermatophyta</taxon>
        <taxon>Magnoliopsida</taxon>
        <taxon>eudicotyledons</taxon>
        <taxon>Gunneridae</taxon>
        <taxon>Pentapetalae</taxon>
        <taxon>rosids</taxon>
        <taxon>fabids</taxon>
        <taxon>Malpighiales</taxon>
        <taxon>Rhizophoraceae</taxon>
        <taxon>Rhizophora</taxon>
    </lineage>
</organism>
<dbReference type="AlphaFoldDB" id="A0A2P2Q6D9"/>
<name>A0A2P2Q6D9_RHIMU</name>
<reference evidence="1" key="1">
    <citation type="submission" date="2018-02" db="EMBL/GenBank/DDBJ databases">
        <title>Rhizophora mucronata_Transcriptome.</title>
        <authorList>
            <person name="Meera S.P."/>
            <person name="Sreeshan A."/>
            <person name="Augustine A."/>
        </authorList>
    </citation>
    <scope>NUCLEOTIDE SEQUENCE</scope>
    <source>
        <tissue evidence="1">Leaf</tissue>
    </source>
</reference>
<sequence length="26" mass="3126">MGFKEMELNVYLSHRYNHCAVARDKI</sequence>
<dbReference type="EMBL" id="GGEC01082047">
    <property type="protein sequence ID" value="MBX62531.1"/>
    <property type="molecule type" value="Transcribed_RNA"/>
</dbReference>
<evidence type="ECO:0000313" key="1">
    <source>
        <dbReference type="EMBL" id="MBX62531.1"/>
    </source>
</evidence>
<protein>
    <submittedName>
        <fullName evidence="1">Uncharacterized protein</fullName>
    </submittedName>
</protein>